<dbReference type="Proteomes" id="UP000243459">
    <property type="component" value="Chromosome 2"/>
</dbReference>
<sequence>MAQRRQSRAIPRASRWRVQRQVEEPEAAPTEEATHEDAASPFQRRLEAAERDVRALLALRSTNVVAQVAENARFTLGE</sequence>
<name>A0A5P1FJ02_ASPOF</name>
<dbReference type="Gramene" id="ONK78365">
    <property type="protein sequence ID" value="ONK78365"/>
    <property type="gene ID" value="A4U43_C02F17890"/>
</dbReference>
<protein>
    <submittedName>
        <fullName evidence="2">Uncharacterized protein</fullName>
    </submittedName>
</protein>
<dbReference type="EMBL" id="CM007382">
    <property type="protein sequence ID" value="ONK78365.1"/>
    <property type="molecule type" value="Genomic_DNA"/>
</dbReference>
<evidence type="ECO:0000313" key="2">
    <source>
        <dbReference type="EMBL" id="ONK78365.1"/>
    </source>
</evidence>
<accession>A0A5P1FJ02</accession>
<feature type="compositionally biased region" description="Basic and acidic residues" evidence="1">
    <location>
        <begin position="32"/>
        <end position="41"/>
    </location>
</feature>
<reference evidence="3" key="1">
    <citation type="journal article" date="2017" name="Nat. Commun.">
        <title>The asparagus genome sheds light on the origin and evolution of a young Y chromosome.</title>
        <authorList>
            <person name="Harkess A."/>
            <person name="Zhou J."/>
            <person name="Xu C."/>
            <person name="Bowers J.E."/>
            <person name="Van der Hulst R."/>
            <person name="Ayyampalayam S."/>
            <person name="Mercati F."/>
            <person name="Riccardi P."/>
            <person name="McKain M.R."/>
            <person name="Kakrana A."/>
            <person name="Tang H."/>
            <person name="Ray J."/>
            <person name="Groenendijk J."/>
            <person name="Arikit S."/>
            <person name="Mathioni S.M."/>
            <person name="Nakano M."/>
            <person name="Shan H."/>
            <person name="Telgmann-Rauber A."/>
            <person name="Kanno A."/>
            <person name="Yue Z."/>
            <person name="Chen H."/>
            <person name="Li W."/>
            <person name="Chen Y."/>
            <person name="Xu X."/>
            <person name="Zhang Y."/>
            <person name="Luo S."/>
            <person name="Chen H."/>
            <person name="Gao J."/>
            <person name="Mao Z."/>
            <person name="Pires J.C."/>
            <person name="Luo M."/>
            <person name="Kudrna D."/>
            <person name="Wing R.A."/>
            <person name="Meyers B.C."/>
            <person name="Yi K."/>
            <person name="Kong H."/>
            <person name="Lavrijsen P."/>
            <person name="Sunseri F."/>
            <person name="Falavigna A."/>
            <person name="Ye Y."/>
            <person name="Leebens-Mack J.H."/>
            <person name="Chen G."/>
        </authorList>
    </citation>
    <scope>NUCLEOTIDE SEQUENCE [LARGE SCALE GENOMIC DNA]</scope>
    <source>
        <strain evidence="3">cv. DH0086</strain>
    </source>
</reference>
<evidence type="ECO:0000313" key="3">
    <source>
        <dbReference type="Proteomes" id="UP000243459"/>
    </source>
</evidence>
<proteinExistence type="predicted"/>
<dbReference type="AlphaFoldDB" id="A0A5P1FJ02"/>
<organism evidence="2 3">
    <name type="scientific">Asparagus officinalis</name>
    <name type="common">Garden asparagus</name>
    <dbReference type="NCBI Taxonomy" id="4686"/>
    <lineage>
        <taxon>Eukaryota</taxon>
        <taxon>Viridiplantae</taxon>
        <taxon>Streptophyta</taxon>
        <taxon>Embryophyta</taxon>
        <taxon>Tracheophyta</taxon>
        <taxon>Spermatophyta</taxon>
        <taxon>Magnoliopsida</taxon>
        <taxon>Liliopsida</taxon>
        <taxon>Asparagales</taxon>
        <taxon>Asparagaceae</taxon>
        <taxon>Asparagoideae</taxon>
        <taxon>Asparagus</taxon>
    </lineage>
</organism>
<feature type="region of interest" description="Disordered" evidence="1">
    <location>
        <begin position="1"/>
        <end position="41"/>
    </location>
</feature>
<keyword evidence="3" id="KW-1185">Reference proteome</keyword>
<gene>
    <name evidence="2" type="ORF">A4U43_C02F17890</name>
</gene>
<evidence type="ECO:0000256" key="1">
    <source>
        <dbReference type="SAM" id="MobiDB-lite"/>
    </source>
</evidence>